<accession>A0A383RC61</accession>
<gene>
    <name evidence="1" type="ORF">PBLR_12683</name>
</gene>
<evidence type="ECO:0000313" key="1">
    <source>
        <dbReference type="EMBL" id="SYX84261.1"/>
    </source>
</evidence>
<dbReference type="AlphaFoldDB" id="A0A383RC61"/>
<reference evidence="2" key="1">
    <citation type="submission" date="2018-08" db="EMBL/GenBank/DDBJ databases">
        <authorList>
            <person name="Chevrot R."/>
        </authorList>
    </citation>
    <scope>NUCLEOTIDE SEQUENCE [LARGE SCALE GENOMIC DNA]</scope>
</reference>
<protein>
    <submittedName>
        <fullName evidence="1">Uncharacterized protein</fullName>
    </submittedName>
</protein>
<dbReference type="Proteomes" id="UP000304148">
    <property type="component" value="Chromosome"/>
</dbReference>
<proteinExistence type="predicted"/>
<name>A0A383RC61_PAEAL</name>
<sequence>MYYRLLEIAAGYLFYKTKQKHYVQKKDVPQHILFVYDYL</sequence>
<evidence type="ECO:0000313" key="2">
    <source>
        <dbReference type="Proteomes" id="UP000304148"/>
    </source>
</evidence>
<dbReference type="EMBL" id="LS992241">
    <property type="protein sequence ID" value="SYX84261.1"/>
    <property type="molecule type" value="Genomic_DNA"/>
</dbReference>
<organism evidence="1 2">
    <name type="scientific">Paenibacillus alvei</name>
    <name type="common">Bacillus alvei</name>
    <dbReference type="NCBI Taxonomy" id="44250"/>
    <lineage>
        <taxon>Bacteria</taxon>
        <taxon>Bacillati</taxon>
        <taxon>Bacillota</taxon>
        <taxon>Bacilli</taxon>
        <taxon>Bacillales</taxon>
        <taxon>Paenibacillaceae</taxon>
        <taxon>Paenibacillus</taxon>
    </lineage>
</organism>